<sequence>MCKWCSEIMAYADDLLLIVTGGSWQTCENQGQDMTSLIARWVDCLCLEINRAKTEMILLKNSATSGKKVTKAAGKRILGEKRVMEKKNQTGSLIRKGKGGKGFALLVLELATARRVFTARRKLDTLA</sequence>
<dbReference type="EMBL" id="JBJJXI010000134">
    <property type="protein sequence ID" value="KAL3388385.1"/>
    <property type="molecule type" value="Genomic_DNA"/>
</dbReference>
<evidence type="ECO:0000313" key="1">
    <source>
        <dbReference type="EMBL" id="KAL3388385.1"/>
    </source>
</evidence>
<accession>A0ABD2W5R8</accession>
<evidence type="ECO:0008006" key="3">
    <source>
        <dbReference type="Google" id="ProtNLM"/>
    </source>
</evidence>
<proteinExistence type="predicted"/>
<name>A0ABD2W5R8_9HYME</name>
<dbReference type="AlphaFoldDB" id="A0ABD2W5R8"/>
<protein>
    <recommendedName>
        <fullName evidence="3">Reverse transcriptase domain-containing protein</fullName>
    </recommendedName>
</protein>
<organism evidence="1 2">
    <name type="scientific">Trichogramma kaykai</name>
    <dbReference type="NCBI Taxonomy" id="54128"/>
    <lineage>
        <taxon>Eukaryota</taxon>
        <taxon>Metazoa</taxon>
        <taxon>Ecdysozoa</taxon>
        <taxon>Arthropoda</taxon>
        <taxon>Hexapoda</taxon>
        <taxon>Insecta</taxon>
        <taxon>Pterygota</taxon>
        <taxon>Neoptera</taxon>
        <taxon>Endopterygota</taxon>
        <taxon>Hymenoptera</taxon>
        <taxon>Apocrita</taxon>
        <taxon>Proctotrupomorpha</taxon>
        <taxon>Chalcidoidea</taxon>
        <taxon>Trichogrammatidae</taxon>
        <taxon>Trichogramma</taxon>
    </lineage>
</organism>
<reference evidence="1 2" key="1">
    <citation type="journal article" date="2024" name="bioRxiv">
        <title>A reference genome for Trichogramma kaykai: A tiny desert-dwelling parasitoid wasp with competing sex-ratio distorters.</title>
        <authorList>
            <person name="Culotta J."/>
            <person name="Lindsey A.R."/>
        </authorList>
    </citation>
    <scope>NUCLEOTIDE SEQUENCE [LARGE SCALE GENOMIC DNA]</scope>
    <source>
        <strain evidence="1 2">KSX58</strain>
    </source>
</reference>
<keyword evidence="2" id="KW-1185">Reference proteome</keyword>
<gene>
    <name evidence="1" type="ORF">TKK_016614</name>
</gene>
<comment type="caution">
    <text evidence="1">The sequence shown here is derived from an EMBL/GenBank/DDBJ whole genome shotgun (WGS) entry which is preliminary data.</text>
</comment>
<evidence type="ECO:0000313" key="2">
    <source>
        <dbReference type="Proteomes" id="UP001627154"/>
    </source>
</evidence>
<dbReference type="Proteomes" id="UP001627154">
    <property type="component" value="Unassembled WGS sequence"/>
</dbReference>